<dbReference type="RefSeq" id="WP_190026088.1">
    <property type="nucleotide sequence ID" value="NZ_BMUU01000001.1"/>
</dbReference>
<feature type="transmembrane region" description="Helical" evidence="7">
    <location>
        <begin position="22"/>
        <end position="45"/>
    </location>
</feature>
<dbReference type="SUPFAM" id="SSF103473">
    <property type="entry name" value="MFS general substrate transporter"/>
    <property type="match status" value="1"/>
</dbReference>
<dbReference type="GeneID" id="96288659"/>
<dbReference type="InterPro" id="IPR005829">
    <property type="entry name" value="Sugar_transporter_CS"/>
</dbReference>
<keyword evidence="6 7" id="KW-0472">Membrane</keyword>
<gene>
    <name evidence="9" type="ORF">GCM10010326_06370</name>
</gene>
<proteinExistence type="inferred from homology"/>
<feature type="transmembrane region" description="Helical" evidence="7">
    <location>
        <begin position="57"/>
        <end position="79"/>
    </location>
</feature>
<dbReference type="PROSITE" id="PS50850">
    <property type="entry name" value="MFS"/>
    <property type="match status" value="1"/>
</dbReference>
<comment type="similarity">
    <text evidence="2">Belongs to the major facilitator superfamily. TCR/Tet family.</text>
</comment>
<dbReference type="PRINTS" id="PR01035">
    <property type="entry name" value="TCRTETA"/>
</dbReference>
<feature type="transmembrane region" description="Helical" evidence="7">
    <location>
        <begin position="177"/>
        <end position="197"/>
    </location>
</feature>
<feature type="transmembrane region" description="Helical" evidence="7">
    <location>
        <begin position="268"/>
        <end position="289"/>
    </location>
</feature>
<evidence type="ECO:0000313" key="10">
    <source>
        <dbReference type="Proteomes" id="UP000600946"/>
    </source>
</evidence>
<comment type="caution">
    <text evidence="9">The sequence shown here is derived from an EMBL/GenBank/DDBJ whole genome shotgun (WGS) entry which is preliminary data.</text>
</comment>
<keyword evidence="4 7" id="KW-0812">Transmembrane</keyword>
<evidence type="ECO:0000256" key="7">
    <source>
        <dbReference type="SAM" id="Phobius"/>
    </source>
</evidence>
<keyword evidence="5 7" id="KW-1133">Transmembrane helix</keyword>
<evidence type="ECO:0000256" key="5">
    <source>
        <dbReference type="ARBA" id="ARBA00022989"/>
    </source>
</evidence>
<dbReference type="InterPro" id="IPR036259">
    <property type="entry name" value="MFS_trans_sf"/>
</dbReference>
<comment type="subcellular location">
    <subcellularLocation>
        <location evidence="1">Cell membrane</location>
        <topology evidence="1">Multi-pass membrane protein</topology>
    </subcellularLocation>
</comment>
<name>A0ABQ2ZK40_9ACTN</name>
<dbReference type="PROSITE" id="PS00216">
    <property type="entry name" value="SUGAR_TRANSPORT_1"/>
    <property type="match status" value="1"/>
</dbReference>
<feature type="domain" description="Major facilitator superfamily (MFS) profile" evidence="8">
    <location>
        <begin position="22"/>
        <end position="414"/>
    </location>
</feature>
<dbReference type="InterPro" id="IPR011701">
    <property type="entry name" value="MFS"/>
</dbReference>
<evidence type="ECO:0000256" key="2">
    <source>
        <dbReference type="ARBA" id="ARBA00007520"/>
    </source>
</evidence>
<protein>
    <submittedName>
        <fullName evidence="9">Tetracycline resistance MFS efflux pump</fullName>
    </submittedName>
</protein>
<feature type="transmembrane region" description="Helical" evidence="7">
    <location>
        <begin position="358"/>
        <end position="382"/>
    </location>
</feature>
<organism evidence="9 10">
    <name type="scientific">Streptomyces xanthochromogenes</name>
    <dbReference type="NCBI Taxonomy" id="67384"/>
    <lineage>
        <taxon>Bacteria</taxon>
        <taxon>Bacillati</taxon>
        <taxon>Actinomycetota</taxon>
        <taxon>Actinomycetes</taxon>
        <taxon>Kitasatosporales</taxon>
        <taxon>Streptomycetaceae</taxon>
        <taxon>Streptomyces</taxon>
    </lineage>
</organism>
<feature type="transmembrane region" description="Helical" evidence="7">
    <location>
        <begin position="149"/>
        <end position="171"/>
    </location>
</feature>
<dbReference type="PANTHER" id="PTHR23504:SF15">
    <property type="entry name" value="MAJOR FACILITATOR SUPERFAMILY (MFS) PROFILE DOMAIN-CONTAINING PROTEIN"/>
    <property type="match status" value="1"/>
</dbReference>
<keyword evidence="3" id="KW-0813">Transport</keyword>
<dbReference type="PANTHER" id="PTHR23504">
    <property type="entry name" value="MAJOR FACILITATOR SUPERFAMILY DOMAIN-CONTAINING PROTEIN 10"/>
    <property type="match status" value="1"/>
</dbReference>
<feature type="transmembrane region" description="Helical" evidence="7">
    <location>
        <begin position="296"/>
        <end position="319"/>
    </location>
</feature>
<feature type="transmembrane region" description="Helical" evidence="7">
    <location>
        <begin position="388"/>
        <end position="406"/>
    </location>
</feature>
<accession>A0ABQ2ZK40</accession>
<feature type="transmembrane region" description="Helical" evidence="7">
    <location>
        <begin position="91"/>
        <end position="114"/>
    </location>
</feature>
<evidence type="ECO:0000256" key="1">
    <source>
        <dbReference type="ARBA" id="ARBA00004651"/>
    </source>
</evidence>
<dbReference type="EMBL" id="BMUU01000001">
    <property type="protein sequence ID" value="GGY16915.1"/>
    <property type="molecule type" value="Genomic_DNA"/>
</dbReference>
<reference evidence="10" key="1">
    <citation type="journal article" date="2019" name="Int. J. Syst. Evol. Microbiol.">
        <title>The Global Catalogue of Microorganisms (GCM) 10K type strain sequencing project: providing services to taxonomists for standard genome sequencing and annotation.</title>
        <authorList>
            <consortium name="The Broad Institute Genomics Platform"/>
            <consortium name="The Broad Institute Genome Sequencing Center for Infectious Disease"/>
            <person name="Wu L."/>
            <person name="Ma J."/>
        </authorList>
    </citation>
    <scope>NUCLEOTIDE SEQUENCE [LARGE SCALE GENOMIC DNA]</scope>
    <source>
        <strain evidence="10">JCM 4594</strain>
    </source>
</reference>
<evidence type="ECO:0000256" key="4">
    <source>
        <dbReference type="ARBA" id="ARBA00022692"/>
    </source>
</evidence>
<evidence type="ECO:0000259" key="8">
    <source>
        <dbReference type="PROSITE" id="PS50850"/>
    </source>
</evidence>
<dbReference type="Pfam" id="PF07690">
    <property type="entry name" value="MFS_1"/>
    <property type="match status" value="1"/>
</dbReference>
<keyword evidence="10" id="KW-1185">Reference proteome</keyword>
<dbReference type="InterPro" id="IPR020846">
    <property type="entry name" value="MFS_dom"/>
</dbReference>
<feature type="transmembrane region" description="Helical" evidence="7">
    <location>
        <begin position="230"/>
        <end position="248"/>
    </location>
</feature>
<feature type="transmembrane region" description="Helical" evidence="7">
    <location>
        <begin position="325"/>
        <end position="346"/>
    </location>
</feature>
<dbReference type="Proteomes" id="UP000600946">
    <property type="component" value="Unassembled WGS sequence"/>
</dbReference>
<dbReference type="Gene3D" id="1.20.1250.20">
    <property type="entry name" value="MFS general substrate transporter like domains"/>
    <property type="match status" value="1"/>
</dbReference>
<evidence type="ECO:0000313" key="9">
    <source>
        <dbReference type="EMBL" id="GGY16915.1"/>
    </source>
</evidence>
<evidence type="ECO:0000256" key="6">
    <source>
        <dbReference type="ARBA" id="ARBA00023136"/>
    </source>
</evidence>
<dbReference type="InterPro" id="IPR001958">
    <property type="entry name" value="Tet-R_TetA/multi-R_MdtG-like"/>
</dbReference>
<evidence type="ECO:0000256" key="3">
    <source>
        <dbReference type="ARBA" id="ARBA00022448"/>
    </source>
</evidence>
<sequence length="421" mass="43076">MNTSPITPGDPPTKEPSGRRRAWLVIVCLTLLNSIGMTVVFPVLPFVTLEYVDAGSLALWVGVLESVNALCAFLVAPLLGGLSDRVGRRPVLIISAFGAAAGYAMFGVGGALWVLVAARAVQGLTAGDMPAIFAYVADITPAKNRTKRYGLLGALTGVGMMVGPAIGGLLAKVSLDAPVYATAVTAVLVGGVSIFALPDSLAPQHRTARLKLEDLHPFKVLKDAFARTELRVLLTGFTLVSIPFYFYANNLSVLGRDTVGWGPTEVGLLLSVAGILDIAIQGGLLALLLPRIGERGVVVSGIVAQAVGCGGMALVALSLDAPQLLAVAALLFASGQGAMTAALDGLMSNAVGADEQGWLAGGISSIGSAIQMTAPLLAGWLYASTGHATPYTLGFVMIVAAAVLLVRAVAAPARESTAPTP</sequence>